<dbReference type="Pfam" id="PF21242">
    <property type="entry name" value="ECT2_PH"/>
    <property type="match status" value="1"/>
</dbReference>
<dbReference type="InterPro" id="IPR011993">
    <property type="entry name" value="PH-like_dom_sf"/>
</dbReference>
<dbReference type="CDD" id="cd00160">
    <property type="entry name" value="RhoGEF"/>
    <property type="match status" value="1"/>
</dbReference>
<dbReference type="Gene3D" id="2.30.29.30">
    <property type="entry name" value="Pleckstrin-homology domain (PH domain)/Phosphotyrosine-binding domain (PTB)"/>
    <property type="match status" value="1"/>
</dbReference>
<evidence type="ECO:0000256" key="1">
    <source>
        <dbReference type="SAM" id="MobiDB-lite"/>
    </source>
</evidence>
<evidence type="ECO:0000259" key="2">
    <source>
        <dbReference type="PROSITE" id="PS50010"/>
    </source>
</evidence>
<proteinExistence type="predicted"/>
<dbReference type="Pfam" id="PF12738">
    <property type="entry name" value="PTCB-BRCT"/>
    <property type="match status" value="1"/>
</dbReference>
<feature type="region of interest" description="Disordered" evidence="1">
    <location>
        <begin position="419"/>
        <end position="438"/>
    </location>
</feature>
<dbReference type="SUPFAM" id="SSF52113">
    <property type="entry name" value="BRCT domain"/>
    <property type="match status" value="2"/>
</dbReference>
<dbReference type="Pfam" id="PF00621">
    <property type="entry name" value="RhoGEF"/>
    <property type="match status" value="1"/>
</dbReference>
<dbReference type="InterPro" id="IPR001331">
    <property type="entry name" value="GDS_CDC24_CS"/>
</dbReference>
<evidence type="ECO:0008006" key="6">
    <source>
        <dbReference type="Google" id="ProtNLM"/>
    </source>
</evidence>
<comment type="caution">
    <text evidence="4">The sequence shown here is derived from an EMBL/GenBank/DDBJ whole genome shotgun (WGS) entry which is preliminary data.</text>
</comment>
<dbReference type="Pfam" id="PF21243">
    <property type="entry name" value="ECT2_BRCT0"/>
    <property type="match status" value="1"/>
</dbReference>
<dbReference type="PROSITE" id="PS00741">
    <property type="entry name" value="DH_1"/>
    <property type="match status" value="1"/>
</dbReference>
<dbReference type="PANTHER" id="PTHR16777">
    <property type="entry name" value="PROTEIN ECT2"/>
    <property type="match status" value="1"/>
</dbReference>
<dbReference type="PROSITE" id="PS50010">
    <property type="entry name" value="DH_2"/>
    <property type="match status" value="1"/>
</dbReference>
<gene>
    <name evidence="4" type="ORF">RUM44_003851</name>
</gene>
<dbReference type="SUPFAM" id="SSF48065">
    <property type="entry name" value="DBL homology domain (DH-domain)"/>
    <property type="match status" value="1"/>
</dbReference>
<sequence>MGDEDMTELDTSMDENKRLCIVGSLGQDPSILQAAETFKVPVVISETGQEFVTDDSYTTYFVLKEFQGPGYDYLCQMKCRILGSTALQELVNSNEPLPPSDRIRPMYCLSMKGLIICFTGFRKRTDLCHLAGLIHLMGGSIRKEMEYKITHLVANYPSGDKYQYASTFNIPVMAESWVTTAWENRHVVGYSCKNSSVIAEHKLKFGGARVCFHGFTPEETEHMTQVLLSNRGVLSSLEDPQCTHLVLDGERTYGLVREKIFQIINNRERLKNCHYEPIRSLGPTEESAPEFNAPPHKEDHKKQFFFNFILFHLNKCRKILQFSIQPEFGSYFYDNFLESDEESSSVKAKKPKSCVVDNYDVVVDDANIVTLPESTPPKALIVKAEWFWASVQNELCADEKEYRFEDFVSSMITTPEGRRFQSTPLSGNASSRARKRKRLQHKTNINQFDSPLTHKRRSSISDAGLLSISGSYLDCTVTPDKDLFDDIKNSRESVGSISARHQVFLELVHTESNYVNILNTIIVLFKNPLEEMLEGENMILNATEVKIIFGNLPPIYEIHSNMLEELKWGVQNWKEDFNVGSVVLKYTPELEKAYPPFINYFEKSKETLEQCDLMKPRFHAFLKIRQTKPECGRQSLKELLIRPVQRLPSISLLLNDLIKQTDKQNPDLQALEQALAGIKQAMTHINEDKRKTEAQLAMFDLFNEIDNCPPHLISSHRSLVAKCECVELTEILSSKKGDCLVLLLFTDTLEVCKKRARTFNTFRSTKPSSLQKVNKFRKQYKHIRLMPLSNLRKVIDVRESEECQRVFSLLCRNAQPQKENLCSFVITDDKLDKRNFLREMCKQMAHTVCTTDPEEFYEVMEPSELNVDTVNNVSTVSRSTHSFSKALRFASKTGVKVGRALSMNKTPNKLTRAVSTLRPFASQATLTPTSSYMDQSLMSRTRNILQ</sequence>
<evidence type="ECO:0000313" key="5">
    <source>
        <dbReference type="Proteomes" id="UP001359485"/>
    </source>
</evidence>
<dbReference type="InterPro" id="IPR049395">
    <property type="entry name" value="ECT2_PH"/>
</dbReference>
<dbReference type="InterPro" id="IPR026817">
    <property type="entry name" value="Ect2"/>
</dbReference>
<dbReference type="Proteomes" id="UP001359485">
    <property type="component" value="Unassembled WGS sequence"/>
</dbReference>
<dbReference type="SMART" id="SM00292">
    <property type="entry name" value="BRCT"/>
    <property type="match status" value="2"/>
</dbReference>
<dbReference type="InterPro" id="IPR049396">
    <property type="entry name" value="ECT2_BRCT0"/>
</dbReference>
<name>A0ABR1B151_POLSC</name>
<evidence type="ECO:0000313" key="4">
    <source>
        <dbReference type="EMBL" id="KAK6633250.1"/>
    </source>
</evidence>
<dbReference type="CDD" id="cd01229">
    <property type="entry name" value="PH_Ect2"/>
    <property type="match status" value="1"/>
</dbReference>
<dbReference type="Gene3D" id="3.40.50.10190">
    <property type="entry name" value="BRCT domain"/>
    <property type="match status" value="3"/>
</dbReference>
<organism evidence="4 5">
    <name type="scientific">Polyplax serrata</name>
    <name type="common">Common mouse louse</name>
    <dbReference type="NCBI Taxonomy" id="468196"/>
    <lineage>
        <taxon>Eukaryota</taxon>
        <taxon>Metazoa</taxon>
        <taxon>Ecdysozoa</taxon>
        <taxon>Arthropoda</taxon>
        <taxon>Hexapoda</taxon>
        <taxon>Insecta</taxon>
        <taxon>Pterygota</taxon>
        <taxon>Neoptera</taxon>
        <taxon>Paraneoptera</taxon>
        <taxon>Psocodea</taxon>
        <taxon>Troctomorpha</taxon>
        <taxon>Phthiraptera</taxon>
        <taxon>Anoplura</taxon>
        <taxon>Polyplacidae</taxon>
        <taxon>Polyplax</taxon>
    </lineage>
</organism>
<dbReference type="PROSITE" id="PS50172">
    <property type="entry name" value="BRCT"/>
    <property type="match status" value="1"/>
</dbReference>
<dbReference type="SMART" id="SM00325">
    <property type="entry name" value="RhoGEF"/>
    <property type="match status" value="1"/>
</dbReference>
<dbReference type="Gene3D" id="1.20.900.10">
    <property type="entry name" value="Dbl homology (DH) domain"/>
    <property type="match status" value="1"/>
</dbReference>
<evidence type="ECO:0000259" key="3">
    <source>
        <dbReference type="PROSITE" id="PS50172"/>
    </source>
</evidence>
<dbReference type="InterPro" id="IPR035899">
    <property type="entry name" value="DBL_dom_sf"/>
</dbReference>
<keyword evidence="5" id="KW-1185">Reference proteome</keyword>
<protein>
    <recommendedName>
        <fullName evidence="6">Protein ECT2</fullName>
    </recommendedName>
</protein>
<dbReference type="InterPro" id="IPR001357">
    <property type="entry name" value="BRCT_dom"/>
</dbReference>
<accession>A0ABR1B151</accession>
<dbReference type="InterPro" id="IPR000219">
    <property type="entry name" value="DH_dom"/>
</dbReference>
<dbReference type="PANTHER" id="PTHR16777:SF2">
    <property type="entry name" value="PROTEIN ECT2"/>
    <property type="match status" value="1"/>
</dbReference>
<feature type="domain" description="DH" evidence="2">
    <location>
        <begin position="499"/>
        <end position="688"/>
    </location>
</feature>
<feature type="domain" description="BRCT" evidence="3">
    <location>
        <begin position="111"/>
        <end position="188"/>
    </location>
</feature>
<dbReference type="EMBL" id="JAWJWF010000004">
    <property type="protein sequence ID" value="KAK6633250.1"/>
    <property type="molecule type" value="Genomic_DNA"/>
</dbReference>
<dbReference type="InterPro" id="IPR036420">
    <property type="entry name" value="BRCT_dom_sf"/>
</dbReference>
<feature type="compositionally biased region" description="Polar residues" evidence="1">
    <location>
        <begin position="420"/>
        <end position="431"/>
    </location>
</feature>
<reference evidence="4 5" key="1">
    <citation type="submission" date="2023-09" db="EMBL/GenBank/DDBJ databases">
        <title>Genomes of two closely related lineages of the louse Polyplax serrata with different host specificities.</title>
        <authorList>
            <person name="Martinu J."/>
            <person name="Tarabai H."/>
            <person name="Stefka J."/>
            <person name="Hypsa V."/>
        </authorList>
    </citation>
    <scope>NUCLEOTIDE SEQUENCE [LARGE SCALE GENOMIC DNA]</scope>
    <source>
        <strain evidence="4">98ZLc_SE</strain>
    </source>
</reference>